<reference evidence="3" key="1">
    <citation type="submission" date="2021-03" db="EMBL/GenBank/DDBJ databases">
        <authorList>
            <person name="Li Z."/>
            <person name="Yang C."/>
        </authorList>
    </citation>
    <scope>NUCLEOTIDE SEQUENCE</scope>
    <source>
        <strain evidence="3">Dzin_1.0</strain>
        <tissue evidence="3">Leaf</tissue>
    </source>
</reference>
<keyword evidence="1" id="KW-0547">Nucleotide-binding</keyword>
<dbReference type="PANTHER" id="PTHR10887:SF433">
    <property type="entry name" value="DNA REPLICATION ATP-DEPENDENT HELICASE_NUCLEASE DNA2"/>
    <property type="match status" value="1"/>
</dbReference>
<dbReference type="EMBL" id="JAGGNH010000008">
    <property type="protein sequence ID" value="KAJ0964772.1"/>
    <property type="molecule type" value="Genomic_DNA"/>
</dbReference>
<feature type="domain" description="DNA2/NAM7 helicase-like C-terminal" evidence="2">
    <location>
        <begin position="44"/>
        <end position="94"/>
    </location>
</feature>
<organism evidence="3 4">
    <name type="scientific">Dioscorea zingiberensis</name>
    <dbReference type="NCBI Taxonomy" id="325984"/>
    <lineage>
        <taxon>Eukaryota</taxon>
        <taxon>Viridiplantae</taxon>
        <taxon>Streptophyta</taxon>
        <taxon>Embryophyta</taxon>
        <taxon>Tracheophyta</taxon>
        <taxon>Spermatophyta</taxon>
        <taxon>Magnoliopsida</taxon>
        <taxon>Liliopsida</taxon>
        <taxon>Dioscoreales</taxon>
        <taxon>Dioscoreaceae</taxon>
        <taxon>Dioscorea</taxon>
    </lineage>
</organism>
<evidence type="ECO:0000259" key="2">
    <source>
        <dbReference type="Pfam" id="PF13087"/>
    </source>
</evidence>
<comment type="catalytic activity">
    <reaction evidence="1">
        <text>ATP + H2O = ADP + phosphate + H(+)</text>
        <dbReference type="Rhea" id="RHEA:13065"/>
        <dbReference type="ChEBI" id="CHEBI:15377"/>
        <dbReference type="ChEBI" id="CHEBI:15378"/>
        <dbReference type="ChEBI" id="CHEBI:30616"/>
        <dbReference type="ChEBI" id="CHEBI:43474"/>
        <dbReference type="ChEBI" id="CHEBI:456216"/>
        <dbReference type="EC" id="3.6.4.12"/>
    </reaction>
</comment>
<evidence type="ECO:0000256" key="1">
    <source>
        <dbReference type="RuleBase" id="RU367041"/>
    </source>
</evidence>
<sequence>MLGRESEAPNVEEDGWACAAACRAGPPSTGKTALALGICQELGSKGRDKDCILVSFVRFSGNSRACTSSLLGNWHRMNVALTRGKKKLIMVGSSDTLTKIHC</sequence>
<keyword evidence="1" id="KW-0227">DNA damage</keyword>
<dbReference type="GO" id="GO:0005694">
    <property type="term" value="C:chromosome"/>
    <property type="evidence" value="ECO:0007669"/>
    <property type="project" value="UniProtKB-SubCell"/>
</dbReference>
<keyword evidence="1" id="KW-0238">DNA-binding</keyword>
<evidence type="ECO:0000313" key="3">
    <source>
        <dbReference type="EMBL" id="KAJ0964772.1"/>
    </source>
</evidence>
<dbReference type="AlphaFoldDB" id="A0A9D5H6E0"/>
<keyword evidence="1" id="KW-0479">Metal-binding</keyword>
<accession>A0A9D5H6E0</accession>
<keyword evidence="1" id="KW-0235">DNA replication</keyword>
<dbReference type="Pfam" id="PF13087">
    <property type="entry name" value="AAA_12"/>
    <property type="match status" value="1"/>
</dbReference>
<dbReference type="Gene3D" id="3.40.50.300">
    <property type="entry name" value="P-loop containing nucleotide triphosphate hydrolases"/>
    <property type="match status" value="1"/>
</dbReference>
<keyword evidence="1" id="KW-0511">Multifunctional enzyme</keyword>
<comment type="function">
    <text evidence="1">Key enzyme involved in DNA replication and DNA repair. Involved in Okazaki fragments processing by cleaving long flaps that escape FEN1: flaps that are longer than 27 nucleotides are coated by replication protein A complex (RPA), leading to recruit DNA2 which cleaves the flap until it is too short to bind RPA and becomes a substrate for FEN1. Also involved in 5'-end resection of DNA during double-strand break (DSB) repair by mediating the cleavage of 5'-ssDNA.</text>
</comment>
<keyword evidence="1" id="KW-0540">Nuclease</keyword>
<keyword evidence="1" id="KW-0378">Hydrolase</keyword>
<dbReference type="EC" id="3.6.4.12" evidence="1"/>
<keyword evidence="4" id="KW-1185">Reference proteome</keyword>
<dbReference type="GO" id="GO:0005634">
    <property type="term" value="C:nucleus"/>
    <property type="evidence" value="ECO:0007669"/>
    <property type="project" value="UniProtKB-SubCell"/>
</dbReference>
<keyword evidence="1" id="KW-0067">ATP-binding</keyword>
<evidence type="ECO:0000313" key="4">
    <source>
        <dbReference type="Proteomes" id="UP001085076"/>
    </source>
</evidence>
<dbReference type="InterPro" id="IPR045055">
    <property type="entry name" value="DNA2/NAM7-like"/>
</dbReference>
<dbReference type="GO" id="GO:0033567">
    <property type="term" value="P:DNA replication, Okazaki fragment processing"/>
    <property type="evidence" value="ECO:0007669"/>
    <property type="project" value="UniProtKB-UniRule"/>
</dbReference>
<dbReference type="GO" id="GO:0051539">
    <property type="term" value="F:4 iron, 4 sulfur cluster binding"/>
    <property type="evidence" value="ECO:0007669"/>
    <property type="project" value="UniProtKB-UniRule"/>
</dbReference>
<dbReference type="InterPro" id="IPR041679">
    <property type="entry name" value="DNA2/NAM7-like_C"/>
</dbReference>
<proteinExistence type="inferred from homology"/>
<dbReference type="InterPro" id="IPR027417">
    <property type="entry name" value="P-loop_NTPase"/>
</dbReference>
<keyword evidence="1" id="KW-0158">Chromosome</keyword>
<name>A0A9D5H6E0_9LILI</name>
<comment type="similarity">
    <text evidence="1">Belongs to the DNA2/NAM7 helicase family.</text>
</comment>
<dbReference type="EC" id="3.1.-.-" evidence="1"/>
<comment type="subcellular location">
    <subcellularLocation>
        <location evidence="1">Nucleus</location>
    </subcellularLocation>
    <subcellularLocation>
        <location evidence="1">Chromosome</location>
    </subcellularLocation>
</comment>
<dbReference type="GO" id="GO:0017108">
    <property type="term" value="F:5'-flap endonuclease activity"/>
    <property type="evidence" value="ECO:0007669"/>
    <property type="project" value="UniProtKB-UniRule"/>
</dbReference>
<dbReference type="GO" id="GO:0017116">
    <property type="term" value="F:single-stranded DNA helicase activity"/>
    <property type="evidence" value="ECO:0007669"/>
    <property type="project" value="UniProtKB-UniRule"/>
</dbReference>
<reference evidence="3" key="2">
    <citation type="journal article" date="2022" name="Hortic Res">
        <title>The genome of Dioscorea zingiberensis sheds light on the biosynthesis, origin and evolution of the medicinally important diosgenin saponins.</title>
        <authorList>
            <person name="Li Y."/>
            <person name="Tan C."/>
            <person name="Li Z."/>
            <person name="Guo J."/>
            <person name="Li S."/>
            <person name="Chen X."/>
            <person name="Wang C."/>
            <person name="Dai X."/>
            <person name="Yang H."/>
            <person name="Song W."/>
            <person name="Hou L."/>
            <person name="Xu J."/>
            <person name="Tong Z."/>
            <person name="Xu A."/>
            <person name="Yuan X."/>
            <person name="Wang W."/>
            <person name="Yang Q."/>
            <person name="Chen L."/>
            <person name="Sun Z."/>
            <person name="Wang K."/>
            <person name="Pan B."/>
            <person name="Chen J."/>
            <person name="Bao Y."/>
            <person name="Liu F."/>
            <person name="Qi X."/>
            <person name="Gang D.R."/>
            <person name="Wen J."/>
            <person name="Li J."/>
        </authorList>
    </citation>
    <scope>NUCLEOTIDE SEQUENCE</scope>
    <source>
        <strain evidence="3">Dzin_1.0</strain>
    </source>
</reference>
<keyword evidence="1" id="KW-0347">Helicase</keyword>
<keyword evidence="1" id="KW-0411">Iron-sulfur</keyword>
<gene>
    <name evidence="3" type="ORF">J5N97_025910</name>
</gene>
<dbReference type="GO" id="GO:0003677">
    <property type="term" value="F:DNA binding"/>
    <property type="evidence" value="ECO:0007669"/>
    <property type="project" value="UniProtKB-UniRule"/>
</dbReference>
<dbReference type="PANTHER" id="PTHR10887">
    <property type="entry name" value="DNA2/NAM7 HELICASE FAMILY"/>
    <property type="match status" value="1"/>
</dbReference>
<dbReference type="GO" id="GO:0046872">
    <property type="term" value="F:metal ion binding"/>
    <property type="evidence" value="ECO:0007669"/>
    <property type="project" value="UniProtKB-UniRule"/>
</dbReference>
<keyword evidence="1" id="KW-0004">4Fe-4S</keyword>
<protein>
    <recommendedName>
        <fullName evidence="1">DNA replication ATP-dependent helicase/nuclease</fullName>
        <ecNumber evidence="1">3.1.-.-</ecNumber>
        <ecNumber evidence="1">3.6.4.12</ecNumber>
    </recommendedName>
</protein>
<dbReference type="GO" id="GO:0071932">
    <property type="term" value="P:replication fork reversal"/>
    <property type="evidence" value="ECO:0007669"/>
    <property type="project" value="TreeGrafter"/>
</dbReference>
<dbReference type="Proteomes" id="UP001085076">
    <property type="component" value="Miscellaneous, Linkage group lg08"/>
</dbReference>
<keyword evidence="1" id="KW-0234">DNA repair</keyword>
<dbReference type="GO" id="GO:0005737">
    <property type="term" value="C:cytoplasm"/>
    <property type="evidence" value="ECO:0007669"/>
    <property type="project" value="TreeGrafter"/>
</dbReference>
<dbReference type="OrthoDB" id="6513042at2759"/>
<keyword evidence="1" id="KW-0408">Iron</keyword>
<dbReference type="GO" id="GO:0006281">
    <property type="term" value="P:DNA repair"/>
    <property type="evidence" value="ECO:0007669"/>
    <property type="project" value="UniProtKB-KW"/>
</dbReference>
<keyword evidence="1" id="KW-0539">Nucleus</keyword>
<comment type="caution">
    <text evidence="3">The sequence shown here is derived from an EMBL/GenBank/DDBJ whole genome shotgun (WGS) entry which is preliminary data.</text>
</comment>
<dbReference type="GO" id="GO:0005524">
    <property type="term" value="F:ATP binding"/>
    <property type="evidence" value="ECO:0007669"/>
    <property type="project" value="UniProtKB-UniRule"/>
</dbReference>